<proteinExistence type="predicted"/>
<dbReference type="EMBL" id="VUJU01006837">
    <property type="protein sequence ID" value="KAF0747466.1"/>
    <property type="molecule type" value="Genomic_DNA"/>
</dbReference>
<organism evidence="1 2">
    <name type="scientific">Aphis craccivora</name>
    <name type="common">Cowpea aphid</name>
    <dbReference type="NCBI Taxonomy" id="307492"/>
    <lineage>
        <taxon>Eukaryota</taxon>
        <taxon>Metazoa</taxon>
        <taxon>Ecdysozoa</taxon>
        <taxon>Arthropoda</taxon>
        <taxon>Hexapoda</taxon>
        <taxon>Insecta</taxon>
        <taxon>Pterygota</taxon>
        <taxon>Neoptera</taxon>
        <taxon>Paraneoptera</taxon>
        <taxon>Hemiptera</taxon>
        <taxon>Sternorrhyncha</taxon>
        <taxon>Aphidomorpha</taxon>
        <taxon>Aphidoidea</taxon>
        <taxon>Aphididae</taxon>
        <taxon>Aphidini</taxon>
        <taxon>Aphis</taxon>
        <taxon>Aphis</taxon>
    </lineage>
</organism>
<sequence length="157" mass="18681">MTLGIVPVDRKLNRIETEDEDPPVWKIIKNKKTKIIKKNKYHNEKVLLYIAQAINDLHEMGHVDALNSKQFAKIIEFEIKKQIPNPIIEETFPTIDFEVKRFEQLNNYKLFNIIPVDMYNKFMKFSDDYIFIKHKNVAIHKILFNSNIADELLSYDK</sequence>
<name>A0A6G0Y1A6_APHCR</name>
<evidence type="ECO:0000313" key="2">
    <source>
        <dbReference type="Proteomes" id="UP000478052"/>
    </source>
</evidence>
<accession>A0A6G0Y1A6</accession>
<dbReference type="OrthoDB" id="10521966at2759"/>
<reference evidence="1 2" key="1">
    <citation type="submission" date="2019-08" db="EMBL/GenBank/DDBJ databases">
        <title>Whole genome of Aphis craccivora.</title>
        <authorList>
            <person name="Voronova N.V."/>
            <person name="Shulinski R.S."/>
            <person name="Bandarenka Y.V."/>
            <person name="Zhorov D.G."/>
            <person name="Warner D."/>
        </authorList>
    </citation>
    <scope>NUCLEOTIDE SEQUENCE [LARGE SCALE GENOMIC DNA]</scope>
    <source>
        <strain evidence="1">180601</strain>
        <tissue evidence="1">Whole Body</tissue>
    </source>
</reference>
<dbReference type="Proteomes" id="UP000478052">
    <property type="component" value="Unassembled WGS sequence"/>
</dbReference>
<evidence type="ECO:0000313" key="1">
    <source>
        <dbReference type="EMBL" id="KAF0747466.1"/>
    </source>
</evidence>
<comment type="caution">
    <text evidence="1">The sequence shown here is derived from an EMBL/GenBank/DDBJ whole genome shotgun (WGS) entry which is preliminary data.</text>
</comment>
<dbReference type="AlphaFoldDB" id="A0A6G0Y1A6"/>
<keyword evidence="2" id="KW-1185">Reference proteome</keyword>
<protein>
    <submittedName>
        <fullName evidence="1">Uncharacterized protein</fullName>
    </submittedName>
</protein>
<gene>
    <name evidence="1" type="ORF">FWK35_00023848</name>
</gene>